<protein>
    <submittedName>
        <fullName evidence="2">Uncharacterized protein</fullName>
    </submittedName>
</protein>
<feature type="compositionally biased region" description="Basic and acidic residues" evidence="1">
    <location>
        <begin position="33"/>
        <end position="51"/>
    </location>
</feature>
<organism evidence="2 3">
    <name type="scientific">Trifolium medium</name>
    <dbReference type="NCBI Taxonomy" id="97028"/>
    <lineage>
        <taxon>Eukaryota</taxon>
        <taxon>Viridiplantae</taxon>
        <taxon>Streptophyta</taxon>
        <taxon>Embryophyta</taxon>
        <taxon>Tracheophyta</taxon>
        <taxon>Spermatophyta</taxon>
        <taxon>Magnoliopsida</taxon>
        <taxon>eudicotyledons</taxon>
        <taxon>Gunneridae</taxon>
        <taxon>Pentapetalae</taxon>
        <taxon>rosids</taxon>
        <taxon>fabids</taxon>
        <taxon>Fabales</taxon>
        <taxon>Fabaceae</taxon>
        <taxon>Papilionoideae</taxon>
        <taxon>50 kb inversion clade</taxon>
        <taxon>NPAAA clade</taxon>
        <taxon>Hologalegina</taxon>
        <taxon>IRL clade</taxon>
        <taxon>Trifolieae</taxon>
        <taxon>Trifolium</taxon>
    </lineage>
</organism>
<dbReference type="EMBL" id="LXQA010271059">
    <property type="protein sequence ID" value="MCI39737.1"/>
    <property type="molecule type" value="Genomic_DNA"/>
</dbReference>
<evidence type="ECO:0000313" key="2">
    <source>
        <dbReference type="EMBL" id="MCI39737.1"/>
    </source>
</evidence>
<evidence type="ECO:0000313" key="3">
    <source>
        <dbReference type="Proteomes" id="UP000265520"/>
    </source>
</evidence>
<feature type="non-terminal residue" evidence="2">
    <location>
        <position position="51"/>
    </location>
</feature>
<dbReference type="AlphaFoldDB" id="A0A392RUB8"/>
<name>A0A392RUB8_9FABA</name>
<evidence type="ECO:0000256" key="1">
    <source>
        <dbReference type="SAM" id="MobiDB-lite"/>
    </source>
</evidence>
<dbReference type="Proteomes" id="UP000265520">
    <property type="component" value="Unassembled WGS sequence"/>
</dbReference>
<comment type="caution">
    <text evidence="2">The sequence shown here is derived from an EMBL/GenBank/DDBJ whole genome shotgun (WGS) entry which is preliminary data.</text>
</comment>
<feature type="region of interest" description="Disordered" evidence="1">
    <location>
        <begin position="32"/>
        <end position="51"/>
    </location>
</feature>
<accession>A0A392RUB8</accession>
<proteinExistence type="predicted"/>
<sequence>MLVDGQTVPAAMPEDDKIFVNGKFFVKDALTSLDEKDGANEEEGAKEGAEK</sequence>
<reference evidence="2 3" key="1">
    <citation type="journal article" date="2018" name="Front. Plant Sci.">
        <title>Red Clover (Trifolium pratense) and Zigzag Clover (T. medium) - A Picture of Genomic Similarities and Differences.</title>
        <authorList>
            <person name="Dluhosova J."/>
            <person name="Istvanek J."/>
            <person name="Nedelnik J."/>
            <person name="Repkova J."/>
        </authorList>
    </citation>
    <scope>NUCLEOTIDE SEQUENCE [LARGE SCALE GENOMIC DNA]</scope>
    <source>
        <strain evidence="3">cv. 10/8</strain>
        <tissue evidence="2">Leaf</tissue>
    </source>
</reference>
<keyword evidence="3" id="KW-1185">Reference proteome</keyword>